<dbReference type="NCBIfam" id="TIGR00426">
    <property type="entry name" value="competence protein ComEA helix-hairpin-helix repeat region"/>
    <property type="match status" value="1"/>
</dbReference>
<dbReference type="Proteomes" id="UP000013785">
    <property type="component" value="Unassembled WGS sequence"/>
</dbReference>
<name>R3W7Q4_9ENTE</name>
<sequence length="203" mass="22880">MKKEIFEKYRWFFIMGLTILIILGGGIYWWGAQNKQKRVEDVFLQESTSESTIEPTNGSYTLLVDIKGAVNSPGVYKIQDGDRMQDAIQLAGGLSKEADDRQINLSEKVADQQLIYIPKKGEKLTEQSQGQQQNNSEQTSEKVNLNTADKTQLQTLSGIGEKKAEEIINYREENGRFKTINDLTKVTGIGEKTVEKLKNSITI</sequence>
<keyword evidence="2" id="KW-1133">Transmembrane helix</keyword>
<proteinExistence type="predicted"/>
<keyword evidence="2" id="KW-0472">Membrane</keyword>
<dbReference type="RefSeq" id="WP_010768490.1">
    <property type="nucleotide sequence ID" value="NZ_ASWE01000002.1"/>
</dbReference>
<gene>
    <name evidence="4" type="ORF">UC3_01827</name>
</gene>
<dbReference type="HOGENOM" id="CLU_052011_1_0_9"/>
<organism evidence="4 5">
    <name type="scientific">Enterococcus phoeniculicola ATCC BAA-412</name>
    <dbReference type="NCBI Taxonomy" id="1158610"/>
    <lineage>
        <taxon>Bacteria</taxon>
        <taxon>Bacillati</taxon>
        <taxon>Bacillota</taxon>
        <taxon>Bacilli</taxon>
        <taxon>Lactobacillales</taxon>
        <taxon>Enterococcaceae</taxon>
        <taxon>Enterococcus</taxon>
    </lineage>
</organism>
<keyword evidence="5" id="KW-1185">Reference proteome</keyword>
<feature type="region of interest" description="Disordered" evidence="1">
    <location>
        <begin position="125"/>
        <end position="146"/>
    </location>
</feature>
<feature type="compositionally biased region" description="Low complexity" evidence="1">
    <location>
        <begin position="126"/>
        <end position="138"/>
    </location>
</feature>
<evidence type="ECO:0000256" key="2">
    <source>
        <dbReference type="SAM" id="Phobius"/>
    </source>
</evidence>
<dbReference type="STRING" id="154621.RV11_GL002074"/>
<dbReference type="SUPFAM" id="SSF47781">
    <property type="entry name" value="RuvA domain 2-like"/>
    <property type="match status" value="1"/>
</dbReference>
<dbReference type="EMBL" id="AJAT01000015">
    <property type="protein sequence ID" value="EOL43846.1"/>
    <property type="molecule type" value="Genomic_DNA"/>
</dbReference>
<keyword evidence="2" id="KW-0812">Transmembrane</keyword>
<dbReference type="GO" id="GO:0003677">
    <property type="term" value="F:DNA binding"/>
    <property type="evidence" value="ECO:0007669"/>
    <property type="project" value="InterPro"/>
</dbReference>
<feature type="domain" description="Helix-hairpin-helix DNA-binding motif class 1" evidence="3">
    <location>
        <begin position="181"/>
        <end position="200"/>
    </location>
</feature>
<dbReference type="Pfam" id="PF12836">
    <property type="entry name" value="HHH_3"/>
    <property type="match status" value="1"/>
</dbReference>
<accession>R3W7Q4</accession>
<feature type="transmembrane region" description="Helical" evidence="2">
    <location>
        <begin position="12"/>
        <end position="31"/>
    </location>
</feature>
<dbReference type="PATRIC" id="fig|1158610.3.peg.1821"/>
<reference evidence="4 5" key="1">
    <citation type="submission" date="2013-02" db="EMBL/GenBank/DDBJ databases">
        <title>The Genome Sequence of Enterococcus phoeniculicola BAA-412.</title>
        <authorList>
            <consortium name="The Broad Institute Genome Sequencing Platform"/>
            <consortium name="The Broad Institute Genome Sequencing Center for Infectious Disease"/>
            <person name="Earl A.M."/>
            <person name="Gilmore M.S."/>
            <person name="Lebreton F."/>
            <person name="Walker B."/>
            <person name="Young S.K."/>
            <person name="Zeng Q."/>
            <person name="Gargeya S."/>
            <person name="Fitzgerald M."/>
            <person name="Haas B."/>
            <person name="Abouelleil A."/>
            <person name="Alvarado L."/>
            <person name="Arachchi H.M."/>
            <person name="Berlin A.M."/>
            <person name="Chapman S.B."/>
            <person name="Dewar J."/>
            <person name="Goldberg J."/>
            <person name="Griggs A."/>
            <person name="Gujja S."/>
            <person name="Hansen M."/>
            <person name="Howarth C."/>
            <person name="Imamovic A."/>
            <person name="Larimer J."/>
            <person name="McCowan C."/>
            <person name="Murphy C."/>
            <person name="Neiman D."/>
            <person name="Pearson M."/>
            <person name="Priest M."/>
            <person name="Roberts A."/>
            <person name="Saif S."/>
            <person name="Shea T."/>
            <person name="Sisk P."/>
            <person name="Sykes S."/>
            <person name="Wortman J."/>
            <person name="Nusbaum C."/>
            <person name="Birren B."/>
        </authorList>
    </citation>
    <scope>NUCLEOTIDE SEQUENCE [LARGE SCALE GENOMIC DNA]</scope>
    <source>
        <strain evidence="4 5">ATCC BAA-412</strain>
    </source>
</reference>
<feature type="domain" description="Helix-hairpin-helix DNA-binding motif class 1" evidence="3">
    <location>
        <begin position="151"/>
        <end position="170"/>
    </location>
</feature>
<dbReference type="InterPro" id="IPR010994">
    <property type="entry name" value="RuvA_2-like"/>
</dbReference>
<comment type="caution">
    <text evidence="4">The sequence shown here is derived from an EMBL/GenBank/DDBJ whole genome shotgun (WGS) entry which is preliminary data.</text>
</comment>
<dbReference type="GO" id="GO:0015627">
    <property type="term" value="C:type II protein secretion system complex"/>
    <property type="evidence" value="ECO:0007669"/>
    <property type="project" value="TreeGrafter"/>
</dbReference>
<dbReference type="InterPro" id="IPR004509">
    <property type="entry name" value="Competence_ComEA_HhH"/>
</dbReference>
<dbReference type="PANTHER" id="PTHR21180">
    <property type="entry name" value="ENDONUCLEASE/EXONUCLEASE/PHOSPHATASE FAMILY DOMAIN-CONTAINING PROTEIN 1"/>
    <property type="match status" value="1"/>
</dbReference>
<dbReference type="GO" id="GO:0015628">
    <property type="term" value="P:protein secretion by the type II secretion system"/>
    <property type="evidence" value="ECO:0007669"/>
    <property type="project" value="TreeGrafter"/>
</dbReference>
<protein>
    <submittedName>
        <fullName evidence="4">ComEA protein</fullName>
    </submittedName>
</protein>
<dbReference type="GO" id="GO:0006281">
    <property type="term" value="P:DNA repair"/>
    <property type="evidence" value="ECO:0007669"/>
    <property type="project" value="InterPro"/>
</dbReference>
<evidence type="ECO:0000313" key="5">
    <source>
        <dbReference type="Proteomes" id="UP000013785"/>
    </source>
</evidence>
<evidence type="ECO:0000256" key="1">
    <source>
        <dbReference type="SAM" id="MobiDB-lite"/>
    </source>
</evidence>
<dbReference type="InterPro" id="IPR003583">
    <property type="entry name" value="Hlx-hairpin-Hlx_DNA-bd_motif"/>
</dbReference>
<dbReference type="eggNOG" id="COG1555">
    <property type="taxonomic scope" value="Bacteria"/>
</dbReference>
<dbReference type="InterPro" id="IPR019554">
    <property type="entry name" value="Soluble_ligand-bd"/>
</dbReference>
<evidence type="ECO:0000313" key="4">
    <source>
        <dbReference type="EMBL" id="EOL43846.1"/>
    </source>
</evidence>
<dbReference type="OrthoDB" id="9790239at2"/>
<dbReference type="InterPro" id="IPR051675">
    <property type="entry name" value="Endo/Exo/Phosphatase_dom_1"/>
</dbReference>
<dbReference type="Pfam" id="PF10531">
    <property type="entry name" value="SLBB"/>
    <property type="match status" value="1"/>
</dbReference>
<dbReference type="AlphaFoldDB" id="R3W7Q4"/>
<dbReference type="Gene3D" id="1.10.150.280">
    <property type="entry name" value="AF1531-like domain"/>
    <property type="match status" value="1"/>
</dbReference>
<dbReference type="PANTHER" id="PTHR21180:SF32">
    <property type="entry name" value="ENDONUCLEASE_EXONUCLEASE_PHOSPHATASE FAMILY DOMAIN-CONTAINING PROTEIN 1"/>
    <property type="match status" value="1"/>
</dbReference>
<evidence type="ECO:0000259" key="3">
    <source>
        <dbReference type="SMART" id="SM00278"/>
    </source>
</evidence>
<dbReference type="SMART" id="SM00278">
    <property type="entry name" value="HhH1"/>
    <property type="match status" value="2"/>
</dbReference>